<accession>M4C4I0</accession>
<reference evidence="1" key="2">
    <citation type="submission" date="2015-06" db="UniProtKB">
        <authorList>
            <consortium name="EnsemblProtists"/>
        </authorList>
    </citation>
    <scope>IDENTIFICATION</scope>
    <source>
        <strain evidence="1">Emoy2</strain>
    </source>
</reference>
<protein>
    <submittedName>
        <fullName evidence="1">Uncharacterized protein</fullName>
    </submittedName>
</protein>
<dbReference type="VEuPathDB" id="FungiDB:HpaG813998"/>
<dbReference type="AlphaFoldDB" id="M4C4I0"/>
<dbReference type="InParanoid" id="M4C4I0"/>
<dbReference type="HOGENOM" id="CLU_2763282_0_0_1"/>
<sequence length="70" mass="7719">MARPTSANLWRASPLQILTKVSPDLRNVVVFGSSCTVYRDPCKNLLAQRARVGIIVGRSDDTKVCKRTTS</sequence>
<dbReference type="EMBL" id="ABWE02003126">
    <property type="status" value="NOT_ANNOTATED_CDS"/>
    <property type="molecule type" value="Genomic_DNA"/>
</dbReference>
<proteinExistence type="predicted"/>
<reference evidence="2" key="1">
    <citation type="journal article" date="2010" name="Science">
        <title>Signatures of adaptation to obligate biotrophy in the Hyaloperonospora arabidopsidis genome.</title>
        <authorList>
            <person name="Baxter L."/>
            <person name="Tripathy S."/>
            <person name="Ishaque N."/>
            <person name="Boot N."/>
            <person name="Cabral A."/>
            <person name="Kemen E."/>
            <person name="Thines M."/>
            <person name="Ah-Fong A."/>
            <person name="Anderson R."/>
            <person name="Badejoko W."/>
            <person name="Bittner-Eddy P."/>
            <person name="Boore J.L."/>
            <person name="Chibucos M.C."/>
            <person name="Coates M."/>
            <person name="Dehal P."/>
            <person name="Delehaunty K."/>
            <person name="Dong S."/>
            <person name="Downton P."/>
            <person name="Dumas B."/>
            <person name="Fabro G."/>
            <person name="Fronick C."/>
            <person name="Fuerstenberg S.I."/>
            <person name="Fulton L."/>
            <person name="Gaulin E."/>
            <person name="Govers F."/>
            <person name="Hughes L."/>
            <person name="Humphray S."/>
            <person name="Jiang R.H."/>
            <person name="Judelson H."/>
            <person name="Kamoun S."/>
            <person name="Kyung K."/>
            <person name="Meijer H."/>
            <person name="Minx P."/>
            <person name="Morris P."/>
            <person name="Nelson J."/>
            <person name="Phuntumart V."/>
            <person name="Qutob D."/>
            <person name="Rehmany A."/>
            <person name="Rougon-Cardoso A."/>
            <person name="Ryden P."/>
            <person name="Torto-Alalibo T."/>
            <person name="Studholme D."/>
            <person name="Wang Y."/>
            <person name="Win J."/>
            <person name="Wood J."/>
            <person name="Clifton S.W."/>
            <person name="Rogers J."/>
            <person name="Van den Ackerveken G."/>
            <person name="Jones J.D."/>
            <person name="McDowell J.M."/>
            <person name="Beynon J."/>
            <person name="Tyler B.M."/>
        </authorList>
    </citation>
    <scope>NUCLEOTIDE SEQUENCE [LARGE SCALE GENOMIC DNA]</scope>
    <source>
        <strain evidence="2">Emoy2</strain>
    </source>
</reference>
<dbReference type="EnsemblProtists" id="HpaT813998">
    <property type="protein sequence ID" value="HpaP813998"/>
    <property type="gene ID" value="HpaG813998"/>
</dbReference>
<evidence type="ECO:0000313" key="2">
    <source>
        <dbReference type="Proteomes" id="UP000011713"/>
    </source>
</evidence>
<name>M4C4I0_HYAAE</name>
<keyword evidence="2" id="KW-1185">Reference proteome</keyword>
<organism evidence="1 2">
    <name type="scientific">Hyaloperonospora arabidopsidis (strain Emoy2)</name>
    <name type="common">Downy mildew agent</name>
    <name type="synonym">Peronospora arabidopsidis</name>
    <dbReference type="NCBI Taxonomy" id="559515"/>
    <lineage>
        <taxon>Eukaryota</taxon>
        <taxon>Sar</taxon>
        <taxon>Stramenopiles</taxon>
        <taxon>Oomycota</taxon>
        <taxon>Peronosporomycetes</taxon>
        <taxon>Peronosporales</taxon>
        <taxon>Peronosporaceae</taxon>
        <taxon>Hyaloperonospora</taxon>
    </lineage>
</organism>
<dbReference type="Proteomes" id="UP000011713">
    <property type="component" value="Unassembled WGS sequence"/>
</dbReference>
<evidence type="ECO:0000313" key="1">
    <source>
        <dbReference type="EnsemblProtists" id="HpaP813998"/>
    </source>
</evidence>